<sequence length="283" mass="32307">MSVEILSNIGLLKNSEPYIVQVDGNQQTIFITAINQKTGELISRFPLNGVQMLLDYIPLIFDKKLKCVYSTLCGIHDPKFPNEVELYKAINGGLAQLNIPIYYYTKNNFIFTMCLVAANISVEIGETIFIILTQNEILQYASLTFTSNGYKLNEDRIIPILHHINPDVYRQTVLGSSNPSKIIMSPMSFDTFIPDYVKNAFNSSKTVIVDRQPYINRSIMVTYKWFKEKAFVKYISLPTCQSDCFFGFKYGSTNHQLITAKNGDDLPFTKTIEIPRSSFVFYI</sequence>
<proteinExistence type="predicted"/>
<name>A0AC34G8R2_9BILA</name>
<protein>
    <submittedName>
        <fullName evidence="2">Uncharacterized protein</fullName>
    </submittedName>
</protein>
<dbReference type="Proteomes" id="UP000887579">
    <property type="component" value="Unplaced"/>
</dbReference>
<reference evidence="2" key="1">
    <citation type="submission" date="2022-11" db="UniProtKB">
        <authorList>
            <consortium name="WormBaseParasite"/>
        </authorList>
    </citation>
    <scope>IDENTIFICATION</scope>
</reference>
<accession>A0AC34G8R2</accession>
<evidence type="ECO:0000313" key="2">
    <source>
        <dbReference type="WBParaSite" id="ES5_v2.g25902.t1"/>
    </source>
</evidence>
<evidence type="ECO:0000313" key="1">
    <source>
        <dbReference type="Proteomes" id="UP000887579"/>
    </source>
</evidence>
<organism evidence="1 2">
    <name type="scientific">Panagrolaimus sp. ES5</name>
    <dbReference type="NCBI Taxonomy" id="591445"/>
    <lineage>
        <taxon>Eukaryota</taxon>
        <taxon>Metazoa</taxon>
        <taxon>Ecdysozoa</taxon>
        <taxon>Nematoda</taxon>
        <taxon>Chromadorea</taxon>
        <taxon>Rhabditida</taxon>
        <taxon>Tylenchina</taxon>
        <taxon>Panagrolaimomorpha</taxon>
        <taxon>Panagrolaimoidea</taxon>
        <taxon>Panagrolaimidae</taxon>
        <taxon>Panagrolaimus</taxon>
    </lineage>
</organism>
<dbReference type="WBParaSite" id="ES5_v2.g25902.t1">
    <property type="protein sequence ID" value="ES5_v2.g25902.t1"/>
    <property type="gene ID" value="ES5_v2.g25902"/>
</dbReference>